<evidence type="ECO:0000259" key="8">
    <source>
        <dbReference type="Pfam" id="PF00482"/>
    </source>
</evidence>
<gene>
    <name evidence="9" type="ORF">JK635_07865</name>
</gene>
<organism evidence="9 10">
    <name type="scientific">Neobacillus paridis</name>
    <dbReference type="NCBI Taxonomy" id="2803862"/>
    <lineage>
        <taxon>Bacteria</taxon>
        <taxon>Bacillati</taxon>
        <taxon>Bacillota</taxon>
        <taxon>Bacilli</taxon>
        <taxon>Bacillales</taxon>
        <taxon>Bacillaceae</taxon>
        <taxon>Neobacillus</taxon>
    </lineage>
</organism>
<evidence type="ECO:0000256" key="1">
    <source>
        <dbReference type="ARBA" id="ARBA00004651"/>
    </source>
</evidence>
<feature type="transmembrane region" description="Helical" evidence="7">
    <location>
        <begin position="81"/>
        <end position="114"/>
    </location>
</feature>
<dbReference type="Proteomes" id="UP000623967">
    <property type="component" value="Unassembled WGS sequence"/>
</dbReference>
<feature type="domain" description="Type II secretion system protein GspF" evidence="8">
    <location>
        <begin position="140"/>
        <end position="264"/>
    </location>
</feature>
<name>A0ABS1TLE0_9BACI</name>
<dbReference type="Pfam" id="PF00482">
    <property type="entry name" value="T2SSF"/>
    <property type="match status" value="1"/>
</dbReference>
<dbReference type="EMBL" id="JAESWB010000134">
    <property type="protein sequence ID" value="MBL4952126.1"/>
    <property type="molecule type" value="Genomic_DNA"/>
</dbReference>
<evidence type="ECO:0000256" key="5">
    <source>
        <dbReference type="ARBA" id="ARBA00023136"/>
    </source>
</evidence>
<keyword evidence="2" id="KW-1003">Cell membrane</keyword>
<dbReference type="InterPro" id="IPR018076">
    <property type="entry name" value="T2SS_GspF_dom"/>
</dbReference>
<evidence type="ECO:0000256" key="3">
    <source>
        <dbReference type="ARBA" id="ARBA00022692"/>
    </source>
</evidence>
<protein>
    <submittedName>
        <fullName evidence="9">Type II secretion system F family protein</fullName>
    </submittedName>
</protein>
<reference evidence="9 10" key="1">
    <citation type="submission" date="2021-01" db="EMBL/GenBank/DDBJ databases">
        <title>Genome public.</title>
        <authorList>
            <person name="Liu C."/>
            <person name="Sun Q."/>
        </authorList>
    </citation>
    <scope>NUCLEOTIDE SEQUENCE [LARGE SCALE GENOMIC DNA]</scope>
    <source>
        <strain evidence="9 10">YIM B02564</strain>
    </source>
</reference>
<dbReference type="Gene3D" id="1.20.81.30">
    <property type="entry name" value="Type II secretion system (T2SS), domain F"/>
    <property type="match status" value="1"/>
</dbReference>
<sequence>MNVIFVSFLIVLLSFAIAWQVQLNISKKRSYLLEGLEAPDYDGIQELLKRTKDVQPSTWLEKKQYQLEQAGSTHSLQRFLVISFAFATGGFALSMTFSGNVLMSVLVGAVAFYVPNFQLKRNRRKNLEKFNLFFRNTLIRMASMLRAGGSTKQAILGIAQNNDTNEIVRNEFKRAYTDLEFGYTVEEAFMRMYHRTGSEDVRIVSIVMEIQRQKGGNLAELLDSLQQTITERQNQKRRIKTLTAAQTSQANLLTAIPFLVFGFFWIYNPSYYKEFFENIIGVFMTIVCVILIFIGNFIMRKMASPK</sequence>
<keyword evidence="10" id="KW-1185">Reference proteome</keyword>
<keyword evidence="6" id="KW-0175">Coiled coil</keyword>
<comment type="subcellular location">
    <subcellularLocation>
        <location evidence="1">Cell membrane</location>
        <topology evidence="1">Multi-pass membrane protein</topology>
    </subcellularLocation>
</comment>
<keyword evidence="5 7" id="KW-0472">Membrane</keyword>
<feature type="coiled-coil region" evidence="6">
    <location>
        <begin position="218"/>
        <end position="245"/>
    </location>
</feature>
<accession>A0ABS1TLE0</accession>
<feature type="transmembrane region" description="Helical" evidence="7">
    <location>
        <begin position="250"/>
        <end position="267"/>
    </location>
</feature>
<dbReference type="PANTHER" id="PTHR35007">
    <property type="entry name" value="INTEGRAL MEMBRANE PROTEIN-RELATED"/>
    <property type="match status" value="1"/>
</dbReference>
<evidence type="ECO:0000256" key="4">
    <source>
        <dbReference type="ARBA" id="ARBA00022989"/>
    </source>
</evidence>
<proteinExistence type="predicted"/>
<dbReference type="InterPro" id="IPR042094">
    <property type="entry name" value="T2SS_GspF_sf"/>
</dbReference>
<comment type="caution">
    <text evidence="9">The sequence shown here is derived from an EMBL/GenBank/DDBJ whole genome shotgun (WGS) entry which is preliminary data.</text>
</comment>
<evidence type="ECO:0000256" key="6">
    <source>
        <dbReference type="SAM" id="Coils"/>
    </source>
</evidence>
<evidence type="ECO:0000256" key="2">
    <source>
        <dbReference type="ARBA" id="ARBA00022475"/>
    </source>
</evidence>
<dbReference type="PANTHER" id="PTHR35007:SF1">
    <property type="entry name" value="PILUS ASSEMBLY PROTEIN"/>
    <property type="match status" value="1"/>
</dbReference>
<keyword evidence="4 7" id="KW-1133">Transmembrane helix</keyword>
<evidence type="ECO:0000313" key="9">
    <source>
        <dbReference type="EMBL" id="MBL4952126.1"/>
    </source>
</evidence>
<evidence type="ECO:0000313" key="10">
    <source>
        <dbReference type="Proteomes" id="UP000623967"/>
    </source>
</evidence>
<keyword evidence="3 7" id="KW-0812">Transmembrane</keyword>
<evidence type="ECO:0000256" key="7">
    <source>
        <dbReference type="SAM" id="Phobius"/>
    </source>
</evidence>
<dbReference type="RefSeq" id="WP_202653405.1">
    <property type="nucleotide sequence ID" value="NZ_JAESWB010000134.1"/>
</dbReference>
<feature type="transmembrane region" description="Helical" evidence="7">
    <location>
        <begin position="279"/>
        <end position="299"/>
    </location>
</feature>